<dbReference type="Proteomes" id="UP000610931">
    <property type="component" value="Unassembled WGS sequence"/>
</dbReference>
<accession>A0A8J7J4L4</accession>
<keyword evidence="1" id="KW-1133">Transmembrane helix</keyword>
<comment type="caution">
    <text evidence="2">The sequence shown here is derived from an EMBL/GenBank/DDBJ whole genome shotgun (WGS) entry which is preliminary data.</text>
</comment>
<protein>
    <submittedName>
        <fullName evidence="2">Uncharacterized protein</fullName>
    </submittedName>
</protein>
<keyword evidence="1" id="KW-0812">Transmembrane</keyword>
<evidence type="ECO:0000313" key="2">
    <source>
        <dbReference type="EMBL" id="MBJ6369802.1"/>
    </source>
</evidence>
<feature type="transmembrane region" description="Helical" evidence="1">
    <location>
        <begin position="94"/>
        <end position="115"/>
    </location>
</feature>
<evidence type="ECO:0000313" key="3">
    <source>
        <dbReference type="Proteomes" id="UP000610931"/>
    </source>
</evidence>
<dbReference type="RefSeq" id="WP_199116927.1">
    <property type="nucleotide sequence ID" value="NZ_JAELVQ010000041.1"/>
</dbReference>
<sequence length="144" mass="16659">MNKIYDYVFYSIYRNTSITNKSIPDWSTIIVISIILALNIFSILIYAEYDIESIGEEGFGAIPLVLVGINYLYFLRNNRYKNILNRFKNNQNKLLSDSIVLTYACVSVFTLFYVLRIELKTTLFVTGFIALTGIIPYLLIPKKE</sequence>
<feature type="transmembrane region" description="Helical" evidence="1">
    <location>
        <begin position="26"/>
        <end position="46"/>
    </location>
</feature>
<dbReference type="AlphaFoldDB" id="A0A8J7J4L4"/>
<proteinExistence type="predicted"/>
<feature type="transmembrane region" description="Helical" evidence="1">
    <location>
        <begin position="121"/>
        <end position="140"/>
    </location>
</feature>
<keyword evidence="1" id="KW-0472">Membrane</keyword>
<name>A0A8J7J4L4_9FLAO</name>
<keyword evidence="3" id="KW-1185">Reference proteome</keyword>
<reference evidence="2" key="1">
    <citation type="submission" date="2020-12" db="EMBL/GenBank/DDBJ databases">
        <title>Snuella sp. nov., isolated from sediment in Incheon.</title>
        <authorList>
            <person name="Kim W."/>
        </authorList>
    </citation>
    <scope>NUCLEOTIDE SEQUENCE</scope>
    <source>
        <strain evidence="2">CAU 1569</strain>
    </source>
</reference>
<evidence type="ECO:0000256" key="1">
    <source>
        <dbReference type="SAM" id="Phobius"/>
    </source>
</evidence>
<feature type="transmembrane region" description="Helical" evidence="1">
    <location>
        <begin position="58"/>
        <end position="74"/>
    </location>
</feature>
<organism evidence="2 3">
    <name type="scientific">Snuella sedimenti</name>
    <dbReference type="NCBI Taxonomy" id="2798802"/>
    <lineage>
        <taxon>Bacteria</taxon>
        <taxon>Pseudomonadati</taxon>
        <taxon>Bacteroidota</taxon>
        <taxon>Flavobacteriia</taxon>
        <taxon>Flavobacteriales</taxon>
        <taxon>Flavobacteriaceae</taxon>
        <taxon>Snuella</taxon>
    </lineage>
</organism>
<gene>
    <name evidence="2" type="ORF">JF259_17090</name>
</gene>
<dbReference type="EMBL" id="JAELVQ010000041">
    <property type="protein sequence ID" value="MBJ6369802.1"/>
    <property type="molecule type" value="Genomic_DNA"/>
</dbReference>